<dbReference type="EMBL" id="KE345559">
    <property type="protein sequence ID" value="EXC06270.1"/>
    <property type="molecule type" value="Genomic_DNA"/>
</dbReference>
<evidence type="ECO:0000313" key="1">
    <source>
        <dbReference type="EMBL" id="EXC06270.1"/>
    </source>
</evidence>
<reference evidence="2" key="1">
    <citation type="submission" date="2013-01" db="EMBL/GenBank/DDBJ databases">
        <title>Draft Genome Sequence of a Mulberry Tree, Morus notabilis C.K. Schneid.</title>
        <authorList>
            <person name="He N."/>
            <person name="Zhao S."/>
        </authorList>
    </citation>
    <scope>NUCLEOTIDE SEQUENCE</scope>
</reference>
<proteinExistence type="predicted"/>
<dbReference type="Proteomes" id="UP000030645">
    <property type="component" value="Unassembled WGS sequence"/>
</dbReference>
<sequence length="150" mass="16965">MGGESRWLLSLGNGLSDMFVRERHASTWLDLLIGRFIYYGAHENLGGWHVLFGCRKWQSVDLLHRRRVALSTVVPILCSIVFPGSFTHNGQVGSNGFCVGVLSLFSDNKIYTIGVVKDFLIRIPFDNSHDLIRNVFHDNIMPSAPRYNIT</sequence>
<protein>
    <submittedName>
        <fullName evidence="1">Uncharacterized protein</fullName>
    </submittedName>
</protein>
<evidence type="ECO:0000313" key="2">
    <source>
        <dbReference type="Proteomes" id="UP000030645"/>
    </source>
</evidence>
<name>W9S325_9ROSA</name>
<organism evidence="1 2">
    <name type="scientific">Morus notabilis</name>
    <dbReference type="NCBI Taxonomy" id="981085"/>
    <lineage>
        <taxon>Eukaryota</taxon>
        <taxon>Viridiplantae</taxon>
        <taxon>Streptophyta</taxon>
        <taxon>Embryophyta</taxon>
        <taxon>Tracheophyta</taxon>
        <taxon>Spermatophyta</taxon>
        <taxon>Magnoliopsida</taxon>
        <taxon>eudicotyledons</taxon>
        <taxon>Gunneridae</taxon>
        <taxon>Pentapetalae</taxon>
        <taxon>rosids</taxon>
        <taxon>fabids</taxon>
        <taxon>Rosales</taxon>
        <taxon>Moraceae</taxon>
        <taxon>Moreae</taxon>
        <taxon>Morus</taxon>
    </lineage>
</organism>
<gene>
    <name evidence="1" type="ORF">L484_001162</name>
</gene>
<keyword evidence="2" id="KW-1185">Reference proteome</keyword>
<accession>W9S325</accession>
<dbReference type="AlphaFoldDB" id="W9S325"/>